<dbReference type="InterPro" id="IPR010559">
    <property type="entry name" value="Sig_transdc_His_kin_internal"/>
</dbReference>
<keyword evidence="3" id="KW-0808">Transferase</keyword>
<protein>
    <submittedName>
        <fullName evidence="8">Signal transduction histidine kinase</fullName>
    </submittedName>
</protein>
<dbReference type="PANTHER" id="PTHR34220:SF9">
    <property type="entry name" value="SIGNAL TRANSDUCTION HISTIDINE KINASE INTERNAL REGION DOMAIN-CONTAINING PROTEIN"/>
    <property type="match status" value="1"/>
</dbReference>
<sequence length="492" mass="55930">MKTSIRSRLLRSFFLSFCIMCVLILYVAVIVSAVVRSVAVSYKTNSELDAYYALLAQTELSLESYMKLRTYESIDNYYSFRSKLESHPAILCGKPSVELIGQKEYSILRFTESFIGYADKAVYARRANKNREADGNYIHAMKSFSLLTEAVSELSTLYFRNNITRYNQLLETVSDIMKNCASIILLIIVLNTVLIYMLVSRITQPLVEISDAAHQLAERNFDIPLFSYDKQDEIGNICRAFNRMIVSIREYIDTIWEKAINEAELRERESKMTALYQDAQLKALQAQINPHFLFNTFNTGAQLAMLEGSDRTCRFLEQASDFYRYNLSRTGQDTTLQEELALVDNYVYIMKVRFTSKFDFEKEIECADLRRRIPSMTLQPLVENCIRHGLADVSSGGKITLRVYSLTEGETETVCVTIADNGCGFPPQERQRLLSGNPGPVQKRPQDGTGGTGIGLDNVVTRLRTYYQTDDVFDIAEAAGGGTVFIIRIRNV</sequence>
<keyword evidence="2" id="KW-0597">Phosphoprotein</keyword>
<dbReference type="SUPFAM" id="SSF55874">
    <property type="entry name" value="ATPase domain of HSP90 chaperone/DNA topoisomerase II/histidine kinase"/>
    <property type="match status" value="1"/>
</dbReference>
<dbReference type="STRING" id="906968.Trebr_0542"/>
<evidence type="ECO:0000313" key="8">
    <source>
        <dbReference type="EMBL" id="AEE15985.1"/>
    </source>
</evidence>
<evidence type="ECO:0000259" key="7">
    <source>
        <dbReference type="PROSITE" id="PS50885"/>
    </source>
</evidence>
<dbReference type="KEGG" id="tbe:Trebr_0542"/>
<dbReference type="AlphaFoldDB" id="F4LPH4"/>
<feature type="region of interest" description="Disordered" evidence="5">
    <location>
        <begin position="431"/>
        <end position="454"/>
    </location>
</feature>
<evidence type="ECO:0000313" key="9">
    <source>
        <dbReference type="Proteomes" id="UP000006546"/>
    </source>
</evidence>
<dbReference type="Gene3D" id="3.30.565.10">
    <property type="entry name" value="Histidine kinase-like ATPase, C-terminal domain"/>
    <property type="match status" value="1"/>
</dbReference>
<reference evidence="9" key="1">
    <citation type="submission" date="2011-04" db="EMBL/GenBank/DDBJ databases">
        <title>The complete genome of Treponema brennaborense DSM 12168.</title>
        <authorList>
            <person name="Lucas S."/>
            <person name="Han J."/>
            <person name="Lapidus A."/>
            <person name="Bruce D."/>
            <person name="Goodwin L."/>
            <person name="Pitluck S."/>
            <person name="Peters L."/>
            <person name="Kyrpides N."/>
            <person name="Mavromatis K."/>
            <person name="Ivanova N."/>
            <person name="Mikhailova N."/>
            <person name="Pagani I."/>
            <person name="Teshima H."/>
            <person name="Detter J.C."/>
            <person name="Tapia R."/>
            <person name="Han C."/>
            <person name="Land M."/>
            <person name="Hauser L."/>
            <person name="Markowitz V."/>
            <person name="Cheng J.-F."/>
            <person name="Hugenholtz P."/>
            <person name="Woyke T."/>
            <person name="Wu D."/>
            <person name="Gronow S."/>
            <person name="Wellnitz S."/>
            <person name="Brambilla E."/>
            <person name="Klenk H.-P."/>
            <person name="Eisen J.A."/>
        </authorList>
    </citation>
    <scope>NUCLEOTIDE SEQUENCE [LARGE SCALE GENOMIC DNA]</scope>
    <source>
        <strain evidence="9">DSM 12168 / CIP 105900 / DD5/3</strain>
    </source>
</reference>
<dbReference type="Gene3D" id="6.10.340.10">
    <property type="match status" value="1"/>
</dbReference>
<dbReference type="EMBL" id="CP002696">
    <property type="protein sequence ID" value="AEE15985.1"/>
    <property type="molecule type" value="Genomic_DNA"/>
</dbReference>
<evidence type="ECO:0000256" key="6">
    <source>
        <dbReference type="SAM" id="Phobius"/>
    </source>
</evidence>
<dbReference type="PANTHER" id="PTHR34220">
    <property type="entry name" value="SENSOR HISTIDINE KINASE YPDA"/>
    <property type="match status" value="1"/>
</dbReference>
<dbReference type="Proteomes" id="UP000006546">
    <property type="component" value="Chromosome"/>
</dbReference>
<dbReference type="RefSeq" id="WP_013757704.1">
    <property type="nucleotide sequence ID" value="NC_015500.1"/>
</dbReference>
<dbReference type="Pfam" id="PF00672">
    <property type="entry name" value="HAMP"/>
    <property type="match status" value="1"/>
</dbReference>
<dbReference type="InterPro" id="IPR003594">
    <property type="entry name" value="HATPase_dom"/>
</dbReference>
<proteinExistence type="predicted"/>
<organism evidence="8 9">
    <name type="scientific">Treponema brennaborense (strain DSM 12168 / CIP 105900 / DD5/3)</name>
    <dbReference type="NCBI Taxonomy" id="906968"/>
    <lineage>
        <taxon>Bacteria</taxon>
        <taxon>Pseudomonadati</taxon>
        <taxon>Spirochaetota</taxon>
        <taxon>Spirochaetia</taxon>
        <taxon>Spirochaetales</taxon>
        <taxon>Treponemataceae</taxon>
        <taxon>Treponema</taxon>
    </lineage>
</organism>
<dbReference type="SMART" id="SM00304">
    <property type="entry name" value="HAMP"/>
    <property type="match status" value="1"/>
</dbReference>
<feature type="domain" description="HAMP" evidence="7">
    <location>
        <begin position="200"/>
        <end position="253"/>
    </location>
</feature>
<accession>F4LPH4</accession>
<dbReference type="CDD" id="cd06225">
    <property type="entry name" value="HAMP"/>
    <property type="match status" value="1"/>
</dbReference>
<comment type="subcellular location">
    <subcellularLocation>
        <location evidence="1">Membrane</location>
    </subcellularLocation>
</comment>
<dbReference type="InterPro" id="IPR050640">
    <property type="entry name" value="Bact_2-comp_sensor_kinase"/>
</dbReference>
<dbReference type="OrthoDB" id="370211at2"/>
<dbReference type="GO" id="GO:0016020">
    <property type="term" value="C:membrane"/>
    <property type="evidence" value="ECO:0007669"/>
    <property type="project" value="UniProtKB-SubCell"/>
</dbReference>
<dbReference type="Pfam" id="PF06580">
    <property type="entry name" value="His_kinase"/>
    <property type="match status" value="1"/>
</dbReference>
<dbReference type="InterPro" id="IPR036890">
    <property type="entry name" value="HATPase_C_sf"/>
</dbReference>
<evidence type="ECO:0000256" key="3">
    <source>
        <dbReference type="ARBA" id="ARBA00022679"/>
    </source>
</evidence>
<gene>
    <name evidence="8" type="ordered locus">Trebr_0542</name>
</gene>
<evidence type="ECO:0000256" key="1">
    <source>
        <dbReference type="ARBA" id="ARBA00004370"/>
    </source>
</evidence>
<dbReference type="SUPFAM" id="SSF158472">
    <property type="entry name" value="HAMP domain-like"/>
    <property type="match status" value="1"/>
</dbReference>
<keyword evidence="6" id="KW-1133">Transmembrane helix</keyword>
<dbReference type="eggNOG" id="COG2972">
    <property type="taxonomic scope" value="Bacteria"/>
</dbReference>
<evidence type="ECO:0000256" key="5">
    <source>
        <dbReference type="SAM" id="MobiDB-lite"/>
    </source>
</evidence>
<dbReference type="HOGENOM" id="CLU_020473_5_1_12"/>
<feature type="transmembrane region" description="Helical" evidence="6">
    <location>
        <begin position="181"/>
        <end position="199"/>
    </location>
</feature>
<dbReference type="InterPro" id="IPR003660">
    <property type="entry name" value="HAMP_dom"/>
</dbReference>
<name>F4LPH4_TREBD</name>
<keyword evidence="4 8" id="KW-0418">Kinase</keyword>
<evidence type="ECO:0000256" key="2">
    <source>
        <dbReference type="ARBA" id="ARBA00022553"/>
    </source>
</evidence>
<keyword evidence="6" id="KW-0812">Transmembrane</keyword>
<keyword evidence="9" id="KW-1185">Reference proteome</keyword>
<dbReference type="GO" id="GO:0000155">
    <property type="term" value="F:phosphorelay sensor kinase activity"/>
    <property type="evidence" value="ECO:0007669"/>
    <property type="project" value="InterPro"/>
</dbReference>
<evidence type="ECO:0000256" key="4">
    <source>
        <dbReference type="ARBA" id="ARBA00022777"/>
    </source>
</evidence>
<feature type="transmembrane region" description="Helical" evidence="6">
    <location>
        <begin position="12"/>
        <end position="35"/>
    </location>
</feature>
<dbReference type="PROSITE" id="PS50885">
    <property type="entry name" value="HAMP"/>
    <property type="match status" value="1"/>
</dbReference>
<dbReference type="Pfam" id="PF02518">
    <property type="entry name" value="HATPase_c"/>
    <property type="match status" value="1"/>
</dbReference>
<keyword evidence="6" id="KW-0472">Membrane</keyword>